<protein>
    <submittedName>
        <fullName evidence="2">Uncharacterized protein</fullName>
    </submittedName>
</protein>
<accession>A0A0G4FU70</accession>
<organism evidence="2">
    <name type="scientific">Chromera velia CCMP2878</name>
    <dbReference type="NCBI Taxonomy" id="1169474"/>
    <lineage>
        <taxon>Eukaryota</taxon>
        <taxon>Sar</taxon>
        <taxon>Alveolata</taxon>
        <taxon>Colpodellida</taxon>
        <taxon>Chromeraceae</taxon>
        <taxon>Chromera</taxon>
    </lineage>
</organism>
<dbReference type="VEuPathDB" id="CryptoDB:Cvel_18817"/>
<gene>
    <name evidence="2" type="ORF">Cvel_18817</name>
</gene>
<evidence type="ECO:0000256" key="1">
    <source>
        <dbReference type="SAM" id="MobiDB-lite"/>
    </source>
</evidence>
<feature type="compositionally biased region" description="Basic and acidic residues" evidence="1">
    <location>
        <begin position="125"/>
        <end position="139"/>
    </location>
</feature>
<dbReference type="EMBL" id="CDMZ01000640">
    <property type="protein sequence ID" value="CEM18511.1"/>
    <property type="molecule type" value="Genomic_DNA"/>
</dbReference>
<proteinExistence type="predicted"/>
<sequence>MAVVFDSQPSVEWQRKAIEAAAQQPVGPFMYEAVQNHSQAQGGQKQPLGQQKMMHTLTPSAVNPDKLPSGGASGGLLRKAPLPPHHQQHPGVRREAFLTPPFHGSVAVSSPIPDRCPSADFADQVARELAVEEEKKQAEHVGGGKRKDRKEERGREGGKKARVSAGKEREEPERRKSG</sequence>
<reference evidence="2" key="1">
    <citation type="submission" date="2014-11" db="EMBL/GenBank/DDBJ databases">
        <authorList>
            <person name="Otto D Thomas"/>
            <person name="Naeem Raeece"/>
        </authorList>
    </citation>
    <scope>NUCLEOTIDE SEQUENCE</scope>
</reference>
<evidence type="ECO:0000313" key="2">
    <source>
        <dbReference type="EMBL" id="CEM18511.1"/>
    </source>
</evidence>
<name>A0A0G4FU70_9ALVE</name>
<feature type="region of interest" description="Disordered" evidence="1">
    <location>
        <begin position="34"/>
        <end position="178"/>
    </location>
</feature>
<feature type="compositionally biased region" description="Basic and acidic residues" evidence="1">
    <location>
        <begin position="149"/>
        <end position="178"/>
    </location>
</feature>
<feature type="compositionally biased region" description="Low complexity" evidence="1">
    <location>
        <begin position="39"/>
        <end position="51"/>
    </location>
</feature>
<dbReference type="AlphaFoldDB" id="A0A0G4FU70"/>